<feature type="region of interest" description="Disordered" evidence="5">
    <location>
        <begin position="350"/>
        <end position="376"/>
    </location>
</feature>
<organism evidence="7 8">
    <name type="scientific">Aspergillus versicolor CBS 583.65</name>
    <dbReference type="NCBI Taxonomy" id="1036611"/>
    <lineage>
        <taxon>Eukaryota</taxon>
        <taxon>Fungi</taxon>
        <taxon>Dikarya</taxon>
        <taxon>Ascomycota</taxon>
        <taxon>Pezizomycotina</taxon>
        <taxon>Eurotiomycetes</taxon>
        <taxon>Eurotiomycetidae</taxon>
        <taxon>Eurotiales</taxon>
        <taxon>Aspergillaceae</taxon>
        <taxon>Aspergillus</taxon>
        <taxon>Aspergillus subgen. Nidulantes</taxon>
    </lineage>
</organism>
<evidence type="ECO:0000256" key="2">
    <source>
        <dbReference type="ARBA" id="ARBA00023125"/>
    </source>
</evidence>
<protein>
    <recommendedName>
        <fullName evidence="6">Zn(2)-C6 fungal-type domain-containing protein</fullName>
    </recommendedName>
</protein>
<dbReference type="CDD" id="cd00067">
    <property type="entry name" value="GAL4"/>
    <property type="match status" value="1"/>
</dbReference>
<evidence type="ECO:0000259" key="6">
    <source>
        <dbReference type="PROSITE" id="PS50048"/>
    </source>
</evidence>
<keyword evidence="4" id="KW-0539">Nucleus</keyword>
<dbReference type="PANTHER" id="PTHR38111:SF6">
    <property type="entry name" value="FINGER DOMAIN PROTEIN, PUTATIVE (AFU_ORTHOLOGUE AFUA_8G01940)-RELATED"/>
    <property type="match status" value="1"/>
</dbReference>
<dbReference type="GO" id="GO:0008270">
    <property type="term" value="F:zinc ion binding"/>
    <property type="evidence" value="ECO:0007669"/>
    <property type="project" value="InterPro"/>
</dbReference>
<evidence type="ECO:0000313" key="7">
    <source>
        <dbReference type="EMBL" id="OJJ08367.1"/>
    </source>
</evidence>
<dbReference type="GO" id="GO:0000981">
    <property type="term" value="F:DNA-binding transcription factor activity, RNA polymerase II-specific"/>
    <property type="evidence" value="ECO:0007669"/>
    <property type="project" value="InterPro"/>
</dbReference>
<dbReference type="InterPro" id="IPR001138">
    <property type="entry name" value="Zn2Cys6_DnaBD"/>
</dbReference>
<feature type="domain" description="Zn(2)-C6 fungal-type" evidence="6">
    <location>
        <begin position="9"/>
        <end position="37"/>
    </location>
</feature>
<dbReference type="PANTHER" id="PTHR38111">
    <property type="entry name" value="ZN(2)-C6 FUNGAL-TYPE DOMAIN-CONTAINING PROTEIN-RELATED"/>
    <property type="match status" value="1"/>
</dbReference>
<sequence>MVGIPRSSSCRECLQRRVKCDRTHPECVRCQTRGVRCPGYRRVLKFYNRTPSTSDFIDARAFVNPDKAEPSSSSSSSSTSLVRARSRASIPIDSSLAPNLTRKALDLQAKEVFEYVIMTTFPLTFTHFAPRLDPNWLEFIRHHQLAQTEPVECAMRVLNLWYLGVKHGDPSIIDHSRYAYGGALRSLARLVANQKTRTADVTLATAVMLGVFEMLDPLTPHSWLVHSGGIGGLVKLRGARAHAAGFARTMLVTIRSFLLADAFVRRQPSFLGGDDWREANEEASALEFRAGKGSWIGRVLDLVFNEISLGPGFWADATAIIEGKKGAGDVSREELVERIQRSREIQRNLQHQLASASGEHEASEMEEKKSDPGGRREVAHVRAVVSRCLQGLSAGVALLDQLVVLLEADKKRIGVAGRSEDGGAWGRIPVPNATIEGPFAGDDRPLDWLDRISMSMGTLAISNKQTGECQ</sequence>
<dbReference type="PROSITE" id="PS50048">
    <property type="entry name" value="ZN2_CY6_FUNGAL_2"/>
    <property type="match status" value="1"/>
</dbReference>
<dbReference type="EMBL" id="KV878139">
    <property type="protein sequence ID" value="OJJ08367.1"/>
    <property type="molecule type" value="Genomic_DNA"/>
</dbReference>
<evidence type="ECO:0000256" key="5">
    <source>
        <dbReference type="SAM" id="MobiDB-lite"/>
    </source>
</evidence>
<dbReference type="Gene3D" id="4.10.240.10">
    <property type="entry name" value="Zn(2)-C6 fungal-type DNA-binding domain"/>
    <property type="match status" value="1"/>
</dbReference>
<accession>A0A1L9Q3N5</accession>
<keyword evidence="2" id="KW-0238">DNA-binding</keyword>
<evidence type="ECO:0000256" key="1">
    <source>
        <dbReference type="ARBA" id="ARBA00023015"/>
    </source>
</evidence>
<dbReference type="Pfam" id="PF00172">
    <property type="entry name" value="Zn_clus"/>
    <property type="match status" value="1"/>
</dbReference>
<dbReference type="STRING" id="1036611.A0A1L9Q3N5"/>
<reference evidence="8" key="1">
    <citation type="journal article" date="2017" name="Genome Biol.">
        <title>Comparative genomics reveals high biological diversity and specific adaptations in the industrially and medically important fungal genus Aspergillus.</title>
        <authorList>
            <person name="de Vries R.P."/>
            <person name="Riley R."/>
            <person name="Wiebenga A."/>
            <person name="Aguilar-Osorio G."/>
            <person name="Amillis S."/>
            <person name="Uchima C.A."/>
            <person name="Anderluh G."/>
            <person name="Asadollahi M."/>
            <person name="Askin M."/>
            <person name="Barry K."/>
            <person name="Battaglia E."/>
            <person name="Bayram O."/>
            <person name="Benocci T."/>
            <person name="Braus-Stromeyer S.A."/>
            <person name="Caldana C."/>
            <person name="Canovas D."/>
            <person name="Cerqueira G.C."/>
            <person name="Chen F."/>
            <person name="Chen W."/>
            <person name="Choi C."/>
            <person name="Clum A."/>
            <person name="Dos Santos R.A."/>
            <person name="Damasio A.R."/>
            <person name="Diallinas G."/>
            <person name="Emri T."/>
            <person name="Fekete E."/>
            <person name="Flipphi M."/>
            <person name="Freyberg S."/>
            <person name="Gallo A."/>
            <person name="Gournas C."/>
            <person name="Habgood R."/>
            <person name="Hainaut M."/>
            <person name="Harispe M.L."/>
            <person name="Henrissat B."/>
            <person name="Hilden K.S."/>
            <person name="Hope R."/>
            <person name="Hossain A."/>
            <person name="Karabika E."/>
            <person name="Karaffa L."/>
            <person name="Karanyi Z."/>
            <person name="Krasevec N."/>
            <person name="Kuo A."/>
            <person name="Kusch H."/>
            <person name="LaButti K."/>
            <person name="Lagendijk E.L."/>
            <person name="Lapidus A."/>
            <person name="Levasseur A."/>
            <person name="Lindquist E."/>
            <person name="Lipzen A."/>
            <person name="Logrieco A.F."/>
            <person name="MacCabe A."/>
            <person name="Maekelae M.R."/>
            <person name="Malavazi I."/>
            <person name="Melin P."/>
            <person name="Meyer V."/>
            <person name="Mielnichuk N."/>
            <person name="Miskei M."/>
            <person name="Molnar A.P."/>
            <person name="Mule G."/>
            <person name="Ngan C.Y."/>
            <person name="Orejas M."/>
            <person name="Orosz E."/>
            <person name="Ouedraogo J.P."/>
            <person name="Overkamp K.M."/>
            <person name="Park H.-S."/>
            <person name="Perrone G."/>
            <person name="Piumi F."/>
            <person name="Punt P.J."/>
            <person name="Ram A.F."/>
            <person name="Ramon A."/>
            <person name="Rauscher S."/>
            <person name="Record E."/>
            <person name="Riano-Pachon D.M."/>
            <person name="Robert V."/>
            <person name="Roehrig J."/>
            <person name="Ruller R."/>
            <person name="Salamov A."/>
            <person name="Salih N.S."/>
            <person name="Samson R.A."/>
            <person name="Sandor E."/>
            <person name="Sanguinetti M."/>
            <person name="Schuetze T."/>
            <person name="Sepcic K."/>
            <person name="Shelest E."/>
            <person name="Sherlock G."/>
            <person name="Sophianopoulou V."/>
            <person name="Squina F.M."/>
            <person name="Sun H."/>
            <person name="Susca A."/>
            <person name="Todd R.B."/>
            <person name="Tsang A."/>
            <person name="Unkles S.E."/>
            <person name="van de Wiele N."/>
            <person name="van Rossen-Uffink D."/>
            <person name="Oliveira J.V."/>
            <person name="Vesth T.C."/>
            <person name="Visser J."/>
            <person name="Yu J.-H."/>
            <person name="Zhou M."/>
            <person name="Andersen M.R."/>
            <person name="Archer D.B."/>
            <person name="Baker S.E."/>
            <person name="Benoit I."/>
            <person name="Brakhage A.A."/>
            <person name="Braus G.H."/>
            <person name="Fischer R."/>
            <person name="Frisvad J.C."/>
            <person name="Goldman G.H."/>
            <person name="Houbraken J."/>
            <person name="Oakley B."/>
            <person name="Pocsi I."/>
            <person name="Scazzocchio C."/>
            <person name="Seiboth B."/>
            <person name="vanKuyk P.A."/>
            <person name="Wortman J."/>
            <person name="Dyer P.S."/>
            <person name="Grigoriev I.V."/>
        </authorList>
    </citation>
    <scope>NUCLEOTIDE SEQUENCE [LARGE SCALE GENOMIC DNA]</scope>
    <source>
        <strain evidence="8">CBS 583.65</strain>
    </source>
</reference>
<keyword evidence="3" id="KW-0804">Transcription</keyword>
<evidence type="ECO:0000256" key="3">
    <source>
        <dbReference type="ARBA" id="ARBA00023163"/>
    </source>
</evidence>
<dbReference type="RefSeq" id="XP_040674129.1">
    <property type="nucleotide sequence ID" value="XM_040818657.1"/>
</dbReference>
<proteinExistence type="predicted"/>
<dbReference type="GO" id="GO:0003677">
    <property type="term" value="F:DNA binding"/>
    <property type="evidence" value="ECO:0007669"/>
    <property type="project" value="UniProtKB-KW"/>
</dbReference>
<dbReference type="VEuPathDB" id="FungiDB:ASPVEDRAFT_89592"/>
<dbReference type="InterPro" id="IPR053178">
    <property type="entry name" value="Osmoadaptation_assoc"/>
</dbReference>
<dbReference type="SUPFAM" id="SSF57701">
    <property type="entry name" value="Zn2/Cys6 DNA-binding domain"/>
    <property type="match status" value="1"/>
</dbReference>
<name>A0A1L9Q3N5_ASPVE</name>
<evidence type="ECO:0000313" key="8">
    <source>
        <dbReference type="Proteomes" id="UP000184073"/>
    </source>
</evidence>
<keyword evidence="8" id="KW-1185">Reference proteome</keyword>
<dbReference type="OrthoDB" id="3525185at2759"/>
<dbReference type="SMART" id="SM00066">
    <property type="entry name" value="GAL4"/>
    <property type="match status" value="1"/>
</dbReference>
<dbReference type="InterPro" id="IPR036864">
    <property type="entry name" value="Zn2-C6_fun-type_DNA-bd_sf"/>
</dbReference>
<gene>
    <name evidence="7" type="ORF">ASPVEDRAFT_89592</name>
</gene>
<evidence type="ECO:0000256" key="4">
    <source>
        <dbReference type="ARBA" id="ARBA00023242"/>
    </source>
</evidence>
<dbReference type="Proteomes" id="UP000184073">
    <property type="component" value="Unassembled WGS sequence"/>
</dbReference>
<dbReference type="AlphaFoldDB" id="A0A1L9Q3N5"/>
<dbReference type="GeneID" id="63734168"/>
<feature type="compositionally biased region" description="Basic and acidic residues" evidence="5">
    <location>
        <begin position="358"/>
        <end position="376"/>
    </location>
</feature>
<keyword evidence="1" id="KW-0805">Transcription regulation</keyword>